<dbReference type="KEGG" id="lsm:121132025"/>
<name>A0A0K2V0V7_LEPSM</name>
<dbReference type="EMBL" id="HACA01026758">
    <property type="protein sequence ID" value="CDW44119.1"/>
    <property type="molecule type" value="Transcribed_RNA"/>
</dbReference>
<feature type="compositionally biased region" description="Polar residues" evidence="1">
    <location>
        <begin position="1"/>
        <end position="32"/>
    </location>
</feature>
<feature type="region of interest" description="Disordered" evidence="1">
    <location>
        <begin position="1"/>
        <end position="59"/>
    </location>
</feature>
<reference evidence="3" key="1">
    <citation type="submission" date="2014-05" db="EMBL/GenBank/DDBJ databases">
        <authorList>
            <person name="Chronopoulou M."/>
        </authorList>
    </citation>
    <scope>NUCLEOTIDE SEQUENCE</scope>
    <source>
        <tissue evidence="3">Whole organism</tissue>
    </source>
</reference>
<accession>A0A0K2V0V7</accession>
<dbReference type="InterPro" id="IPR000727">
    <property type="entry name" value="T_SNARE_dom"/>
</dbReference>
<evidence type="ECO:0000256" key="1">
    <source>
        <dbReference type="SAM" id="MobiDB-lite"/>
    </source>
</evidence>
<protein>
    <recommendedName>
        <fullName evidence="2">t-SNARE coiled-coil homology domain-containing protein</fullName>
    </recommendedName>
</protein>
<sequence>MEDGTFTQRFSQDSGTFSQSLLSDYPSTNSTGGYFPSDPRRPPLQTSLSGRPRFGLPPHRASNAHVHALLTELRSDMDIIPKSLNNAVEAGTNFLSSGLEETNESIKLLREKAIGIEESLTKLDSQENTMSKIINSQLEIKEALLELSKTVEKQGFEIDRMNSQMDEIINVIKKSNTKSPSILMRRNSPAIVRRGINRAILPRFRRSLLDSTTKTTHLKTSM</sequence>
<dbReference type="AlphaFoldDB" id="A0A0K2V0V7"/>
<feature type="domain" description="T-SNARE coiled-coil homology" evidence="2">
    <location>
        <begin position="120"/>
        <end position="182"/>
    </location>
</feature>
<dbReference type="PROSITE" id="PS50192">
    <property type="entry name" value="T_SNARE"/>
    <property type="match status" value="1"/>
</dbReference>
<evidence type="ECO:0000259" key="2">
    <source>
        <dbReference type="PROSITE" id="PS50192"/>
    </source>
</evidence>
<dbReference type="GeneID" id="121132025"/>
<organism evidence="3">
    <name type="scientific">Lepeophtheirus salmonis</name>
    <name type="common">Salmon louse</name>
    <name type="synonym">Caligus salmonis</name>
    <dbReference type="NCBI Taxonomy" id="72036"/>
    <lineage>
        <taxon>Eukaryota</taxon>
        <taxon>Metazoa</taxon>
        <taxon>Ecdysozoa</taxon>
        <taxon>Arthropoda</taxon>
        <taxon>Crustacea</taxon>
        <taxon>Multicrustacea</taxon>
        <taxon>Hexanauplia</taxon>
        <taxon>Copepoda</taxon>
        <taxon>Siphonostomatoida</taxon>
        <taxon>Caligidae</taxon>
        <taxon>Lepeophtheirus</taxon>
    </lineage>
</organism>
<dbReference type="RefSeq" id="XP_040583389.1">
    <property type="nucleotide sequence ID" value="XM_040727455.2"/>
</dbReference>
<evidence type="ECO:0000313" key="3">
    <source>
        <dbReference type="EMBL" id="CDW44119.1"/>
    </source>
</evidence>
<proteinExistence type="predicted"/>